<dbReference type="Pfam" id="PF03004">
    <property type="entry name" value="Transposase_24"/>
    <property type="match status" value="1"/>
</dbReference>
<proteinExistence type="predicted"/>
<evidence type="ECO:0000313" key="2">
    <source>
        <dbReference type="Proteomes" id="UP000694005"/>
    </source>
</evidence>
<dbReference type="EMBL" id="LS974621">
    <property type="protein sequence ID" value="CAG7876500.1"/>
    <property type="molecule type" value="Genomic_DNA"/>
</dbReference>
<gene>
    <name evidence="1" type="ORF">BRAPAZ1V2_A05P30210.2</name>
</gene>
<accession>A0A8D9DFS3</accession>
<dbReference type="Gramene" id="A05p30210.2_BraZ1">
    <property type="protein sequence ID" value="A05p30210.2_BraZ1.CDS"/>
    <property type="gene ID" value="A05g30210.2_BraZ1"/>
</dbReference>
<name>A0A8D9DFS3_BRACM</name>
<organism evidence="1 2">
    <name type="scientific">Brassica campestris</name>
    <name type="common">Field mustard</name>
    <dbReference type="NCBI Taxonomy" id="3711"/>
    <lineage>
        <taxon>Eukaryota</taxon>
        <taxon>Viridiplantae</taxon>
        <taxon>Streptophyta</taxon>
        <taxon>Embryophyta</taxon>
        <taxon>Tracheophyta</taxon>
        <taxon>Spermatophyta</taxon>
        <taxon>Magnoliopsida</taxon>
        <taxon>eudicotyledons</taxon>
        <taxon>Gunneridae</taxon>
        <taxon>Pentapetalae</taxon>
        <taxon>rosids</taxon>
        <taxon>malvids</taxon>
        <taxon>Brassicales</taxon>
        <taxon>Brassicaceae</taxon>
        <taxon>Brassiceae</taxon>
        <taxon>Brassica</taxon>
    </lineage>
</organism>
<reference evidence="1 2" key="1">
    <citation type="submission" date="2021-07" db="EMBL/GenBank/DDBJ databases">
        <authorList>
            <consortium name="Genoscope - CEA"/>
            <person name="William W."/>
        </authorList>
    </citation>
    <scope>NUCLEOTIDE SEQUENCE [LARGE SCALE GENOMIC DNA]</scope>
</reference>
<sequence length="164" mass="18597">MILSPFGSYPLLPVRRTRAPLPKERRTKMYEKTGVLPSMSDLFKMTHVTSDGIFVDPVSEKLFNALASQVEEWETQLTQQSPDGLPVKLTTEKVAPRKKGWIVGIGSVNKVAKETSSYASRRDEENSQMRVRMDSQHDRLDSFEDMLDVMAVGNPTLQRALNER</sequence>
<dbReference type="Proteomes" id="UP000694005">
    <property type="component" value="Chromosome A05"/>
</dbReference>
<dbReference type="AlphaFoldDB" id="A0A8D9DFS3"/>
<protein>
    <submittedName>
        <fullName evidence="1">Uncharacterized protein</fullName>
    </submittedName>
</protein>
<dbReference type="InterPro" id="IPR004252">
    <property type="entry name" value="Probable_transposase_24"/>
</dbReference>
<evidence type="ECO:0000313" key="1">
    <source>
        <dbReference type="EMBL" id="CAG7876500.1"/>
    </source>
</evidence>